<dbReference type="InterPro" id="IPR002934">
    <property type="entry name" value="Polymerase_NTP_transf_dom"/>
</dbReference>
<evidence type="ECO:0000259" key="1">
    <source>
        <dbReference type="Pfam" id="PF01909"/>
    </source>
</evidence>
<keyword evidence="2" id="KW-0808">Transferase</keyword>
<dbReference type="Proteomes" id="UP000283872">
    <property type="component" value="Unassembled WGS sequence"/>
</dbReference>
<reference evidence="2 3" key="1">
    <citation type="submission" date="2018-08" db="EMBL/GenBank/DDBJ databases">
        <title>A genome reference for cultivated species of the human gut microbiota.</title>
        <authorList>
            <person name="Zou Y."/>
            <person name="Xue W."/>
            <person name="Luo G."/>
        </authorList>
    </citation>
    <scope>NUCLEOTIDE SEQUENCE [LARGE SCALE GENOMIC DNA]</scope>
    <source>
        <strain evidence="2 3">AF24-12</strain>
    </source>
</reference>
<dbReference type="AlphaFoldDB" id="A0A3E5EDB2"/>
<dbReference type="RefSeq" id="WP_117585931.1">
    <property type="nucleotide sequence ID" value="NZ_JAVRBH010000001.1"/>
</dbReference>
<evidence type="ECO:0000313" key="3">
    <source>
        <dbReference type="Proteomes" id="UP000283872"/>
    </source>
</evidence>
<dbReference type="PANTHER" id="PTHR33933">
    <property type="entry name" value="NUCLEOTIDYLTRANSFERASE"/>
    <property type="match status" value="1"/>
</dbReference>
<dbReference type="InterPro" id="IPR043519">
    <property type="entry name" value="NT_sf"/>
</dbReference>
<dbReference type="GO" id="GO:0016779">
    <property type="term" value="F:nucleotidyltransferase activity"/>
    <property type="evidence" value="ECO:0007669"/>
    <property type="project" value="InterPro"/>
</dbReference>
<dbReference type="Gene3D" id="3.30.460.10">
    <property type="entry name" value="Beta Polymerase, domain 2"/>
    <property type="match status" value="1"/>
</dbReference>
<accession>A0A3E5EDB2</accession>
<name>A0A3E5EDB2_9BACT</name>
<dbReference type="SUPFAM" id="SSF81301">
    <property type="entry name" value="Nucleotidyltransferase"/>
    <property type="match status" value="1"/>
</dbReference>
<sequence length="103" mass="12201">MKKNQIIEAMHNKLYEIDPHAKAILFGSRARGTEHEGSDWDILILLDKPKVTLQDYDKYSYPLRELGWDIDETINPILFSQKEWEENHYTLFNHNVTREGITI</sequence>
<organism evidence="2 3">
    <name type="scientific">Segatella copri</name>
    <dbReference type="NCBI Taxonomy" id="165179"/>
    <lineage>
        <taxon>Bacteria</taxon>
        <taxon>Pseudomonadati</taxon>
        <taxon>Bacteroidota</taxon>
        <taxon>Bacteroidia</taxon>
        <taxon>Bacteroidales</taxon>
        <taxon>Prevotellaceae</taxon>
        <taxon>Segatella</taxon>
    </lineage>
</organism>
<dbReference type="EMBL" id="QRVA01000007">
    <property type="protein sequence ID" value="RGS17307.1"/>
    <property type="molecule type" value="Genomic_DNA"/>
</dbReference>
<gene>
    <name evidence="2" type="ORF">DWY11_04435</name>
</gene>
<protein>
    <submittedName>
        <fullName evidence="2">Nucleotidyltransferase domain-containing protein</fullName>
    </submittedName>
</protein>
<feature type="domain" description="Polymerase nucleotidyl transferase" evidence="1">
    <location>
        <begin position="14"/>
        <end position="71"/>
    </location>
</feature>
<dbReference type="CDD" id="cd05403">
    <property type="entry name" value="NT_KNTase_like"/>
    <property type="match status" value="1"/>
</dbReference>
<dbReference type="PANTHER" id="PTHR33933:SF1">
    <property type="entry name" value="PROTEIN ADENYLYLTRANSFERASE MNTA-RELATED"/>
    <property type="match status" value="1"/>
</dbReference>
<proteinExistence type="predicted"/>
<dbReference type="InterPro" id="IPR052548">
    <property type="entry name" value="Type_VII_TA_antitoxin"/>
</dbReference>
<comment type="caution">
    <text evidence="2">The sequence shown here is derived from an EMBL/GenBank/DDBJ whole genome shotgun (WGS) entry which is preliminary data.</text>
</comment>
<dbReference type="Pfam" id="PF01909">
    <property type="entry name" value="NTP_transf_2"/>
    <property type="match status" value="1"/>
</dbReference>
<evidence type="ECO:0000313" key="2">
    <source>
        <dbReference type="EMBL" id="RGS17307.1"/>
    </source>
</evidence>